<evidence type="ECO:0000256" key="4">
    <source>
        <dbReference type="ARBA" id="ARBA00022692"/>
    </source>
</evidence>
<feature type="domain" description="ABC transmembrane type-1" evidence="8">
    <location>
        <begin position="81"/>
        <end position="269"/>
    </location>
</feature>
<dbReference type="STRING" id="1678840.ATC1_131480"/>
<dbReference type="OrthoDB" id="9776213at2"/>
<dbReference type="PANTHER" id="PTHR43386:SF1">
    <property type="entry name" value="D,D-DIPEPTIDE TRANSPORT SYSTEM PERMEASE PROTEIN DDPC-RELATED"/>
    <property type="match status" value="1"/>
</dbReference>
<dbReference type="InterPro" id="IPR000515">
    <property type="entry name" value="MetI-like"/>
</dbReference>
<keyword evidence="4 7" id="KW-0812">Transmembrane</keyword>
<name>A0A0S7BU03_9CHLR</name>
<sequence length="283" mass="31118">MDTLNHIKNNFHFFFKNNKLGTIGGIIVILFILIAVFAPYLVTYSPNQIDLTSALKSPSKGHIFGTDNNGRDIYTRVVFGSRISLSIAFISVTLGAIIGVTLGLLAGWFKRSEMIIMRLVDVLLSFPGIIVALTIISILGTDVKNMIIAVTFSQIPQFARLTHGQVLSVKEREFVTSSVTVGADDLWIMQKCILPNILSSIIVQMSILIPSAIMMAASLSFLGLGVRPPTAEWGSMLQDSVKWFRMAPHMMIFPGLALMLVVFGFNTLGDGLRVALDPRMKNR</sequence>
<dbReference type="Gene3D" id="1.10.3720.10">
    <property type="entry name" value="MetI-like"/>
    <property type="match status" value="1"/>
</dbReference>
<dbReference type="CDD" id="cd06261">
    <property type="entry name" value="TM_PBP2"/>
    <property type="match status" value="1"/>
</dbReference>
<evidence type="ECO:0000256" key="1">
    <source>
        <dbReference type="ARBA" id="ARBA00004651"/>
    </source>
</evidence>
<comment type="subcellular location">
    <subcellularLocation>
        <location evidence="1 7">Cell membrane</location>
        <topology evidence="1 7">Multi-pass membrane protein</topology>
    </subcellularLocation>
</comment>
<protein>
    <submittedName>
        <fullName evidence="9">ABC-type dipeptide/oligopeptide/nickel transport system, permease component</fullName>
    </submittedName>
</protein>
<dbReference type="SUPFAM" id="SSF161098">
    <property type="entry name" value="MetI-like"/>
    <property type="match status" value="1"/>
</dbReference>
<feature type="transmembrane region" description="Helical" evidence="7">
    <location>
        <begin position="201"/>
        <end position="226"/>
    </location>
</feature>
<dbReference type="EMBL" id="DF968181">
    <property type="protein sequence ID" value="GAP41490.1"/>
    <property type="molecule type" value="Genomic_DNA"/>
</dbReference>
<organism evidence="9">
    <name type="scientific">Flexilinea flocculi</name>
    <dbReference type="NCBI Taxonomy" id="1678840"/>
    <lineage>
        <taxon>Bacteria</taxon>
        <taxon>Bacillati</taxon>
        <taxon>Chloroflexota</taxon>
        <taxon>Anaerolineae</taxon>
        <taxon>Anaerolineales</taxon>
        <taxon>Anaerolineaceae</taxon>
        <taxon>Flexilinea</taxon>
    </lineage>
</organism>
<dbReference type="PROSITE" id="PS50928">
    <property type="entry name" value="ABC_TM1"/>
    <property type="match status" value="1"/>
</dbReference>
<comment type="similarity">
    <text evidence="7">Belongs to the binding-protein-dependent transport system permease family.</text>
</comment>
<evidence type="ECO:0000256" key="3">
    <source>
        <dbReference type="ARBA" id="ARBA00022475"/>
    </source>
</evidence>
<keyword evidence="3" id="KW-1003">Cell membrane</keyword>
<feature type="transmembrane region" description="Helical" evidence="7">
    <location>
        <begin position="20"/>
        <end position="42"/>
    </location>
</feature>
<feature type="transmembrane region" description="Helical" evidence="7">
    <location>
        <begin position="119"/>
        <end position="139"/>
    </location>
</feature>
<dbReference type="InterPro" id="IPR050366">
    <property type="entry name" value="BP-dependent_transpt_permease"/>
</dbReference>
<evidence type="ECO:0000256" key="5">
    <source>
        <dbReference type="ARBA" id="ARBA00022989"/>
    </source>
</evidence>
<keyword evidence="6 7" id="KW-0472">Membrane</keyword>
<keyword evidence="5 7" id="KW-1133">Transmembrane helix</keyword>
<evidence type="ECO:0000256" key="6">
    <source>
        <dbReference type="ARBA" id="ARBA00023136"/>
    </source>
</evidence>
<reference evidence="9" key="1">
    <citation type="journal article" date="2015" name="Genome Announc.">
        <title>Draft Genome Sequence of Anaerolineae Strain TC1, a Novel Isolate from a Methanogenic Wastewater Treatment System.</title>
        <authorList>
            <person name="Matsuura N."/>
            <person name="Tourlousse D.M."/>
            <person name="Sun L."/>
            <person name="Toyonaga M."/>
            <person name="Kuroda K."/>
            <person name="Ohashi A."/>
            <person name="Cruz R."/>
            <person name="Yamaguchi T."/>
            <person name="Sekiguchi Y."/>
        </authorList>
    </citation>
    <scope>NUCLEOTIDE SEQUENCE [LARGE SCALE GENOMIC DNA]</scope>
    <source>
        <strain evidence="9">TC1</strain>
    </source>
</reference>
<evidence type="ECO:0000313" key="9">
    <source>
        <dbReference type="EMBL" id="GAP41490.1"/>
    </source>
</evidence>
<dbReference type="PANTHER" id="PTHR43386">
    <property type="entry name" value="OLIGOPEPTIDE TRANSPORT SYSTEM PERMEASE PROTEIN APPC"/>
    <property type="match status" value="1"/>
</dbReference>
<dbReference type="InterPro" id="IPR035906">
    <property type="entry name" value="MetI-like_sf"/>
</dbReference>
<dbReference type="Proteomes" id="UP000053370">
    <property type="component" value="Unassembled WGS sequence"/>
</dbReference>
<keyword evidence="10" id="KW-1185">Reference proteome</keyword>
<evidence type="ECO:0000256" key="2">
    <source>
        <dbReference type="ARBA" id="ARBA00022448"/>
    </source>
</evidence>
<evidence type="ECO:0000313" key="10">
    <source>
        <dbReference type="Proteomes" id="UP000053370"/>
    </source>
</evidence>
<feature type="transmembrane region" description="Helical" evidence="7">
    <location>
        <begin position="247"/>
        <end position="268"/>
    </location>
</feature>
<dbReference type="Pfam" id="PF00528">
    <property type="entry name" value="BPD_transp_1"/>
    <property type="match status" value="1"/>
</dbReference>
<gene>
    <name evidence="9" type="ORF">ATC1_131480</name>
</gene>
<dbReference type="Pfam" id="PF12911">
    <property type="entry name" value="OppC_N"/>
    <property type="match status" value="1"/>
</dbReference>
<evidence type="ECO:0000259" key="8">
    <source>
        <dbReference type="PROSITE" id="PS50928"/>
    </source>
</evidence>
<proteinExistence type="inferred from homology"/>
<dbReference type="GO" id="GO:0005886">
    <property type="term" value="C:plasma membrane"/>
    <property type="evidence" value="ECO:0007669"/>
    <property type="project" value="UniProtKB-SubCell"/>
</dbReference>
<accession>A0A0S7BU03</accession>
<keyword evidence="2 7" id="KW-0813">Transport</keyword>
<dbReference type="InterPro" id="IPR025966">
    <property type="entry name" value="OppC_N"/>
</dbReference>
<evidence type="ECO:0000256" key="7">
    <source>
        <dbReference type="RuleBase" id="RU363032"/>
    </source>
</evidence>
<feature type="transmembrane region" description="Helical" evidence="7">
    <location>
        <begin position="83"/>
        <end position="107"/>
    </location>
</feature>
<dbReference type="RefSeq" id="WP_062282824.1">
    <property type="nucleotide sequence ID" value="NZ_DF968181.1"/>
</dbReference>
<dbReference type="GO" id="GO:0055085">
    <property type="term" value="P:transmembrane transport"/>
    <property type="evidence" value="ECO:0007669"/>
    <property type="project" value="InterPro"/>
</dbReference>
<dbReference type="AlphaFoldDB" id="A0A0S7BU03"/>